<dbReference type="InterPro" id="IPR036719">
    <property type="entry name" value="Neuro-gated_channel_TM_sf"/>
</dbReference>
<feature type="domain" description="Neurotransmitter-gated ion-channel transmembrane" evidence="7">
    <location>
        <begin position="99"/>
        <end position="156"/>
    </location>
</feature>
<evidence type="ECO:0000256" key="5">
    <source>
        <dbReference type="SAM" id="Phobius"/>
    </source>
</evidence>
<sequence>MPVITKTTCRVNIADYPFDVQRCPLRFGSWSYKGYDLNLTKYADTAILINYEGNGEWHLVDVPCERHEVVYECCTDSFPEVTFTVIMKRRPMFYLFHLLFPCVLLTAIGLMTFCLPPESGEKVSLAVTVLLAMTVFMMVIMDNIPPTSEVVPLLGKSPRHLGSLLIHVSGV</sequence>
<evidence type="ECO:0000313" key="9">
    <source>
        <dbReference type="Proteomes" id="UP001209878"/>
    </source>
</evidence>
<dbReference type="EMBL" id="JAODUO010001664">
    <property type="protein sequence ID" value="KAK2160169.1"/>
    <property type="molecule type" value="Genomic_DNA"/>
</dbReference>
<keyword evidence="2 5" id="KW-0812">Transmembrane</keyword>
<dbReference type="GO" id="GO:0005230">
    <property type="term" value="F:extracellular ligand-gated monoatomic ion channel activity"/>
    <property type="evidence" value="ECO:0007669"/>
    <property type="project" value="InterPro"/>
</dbReference>
<feature type="transmembrane region" description="Helical" evidence="5">
    <location>
        <begin position="92"/>
        <end position="111"/>
    </location>
</feature>
<dbReference type="InterPro" id="IPR036734">
    <property type="entry name" value="Neur_chan_lig-bd_sf"/>
</dbReference>
<dbReference type="InterPro" id="IPR006201">
    <property type="entry name" value="Neur_channel"/>
</dbReference>
<dbReference type="SUPFAM" id="SSF90112">
    <property type="entry name" value="Neurotransmitter-gated ion-channel transmembrane pore"/>
    <property type="match status" value="1"/>
</dbReference>
<dbReference type="PROSITE" id="PS00236">
    <property type="entry name" value="NEUROTR_ION_CHANNEL"/>
    <property type="match status" value="1"/>
</dbReference>
<dbReference type="FunFam" id="2.70.170.10:FF:000060">
    <property type="entry name" value="Nicotinic acetylcholine receptor subunit alpha4"/>
    <property type="match status" value="1"/>
</dbReference>
<dbReference type="InterPro" id="IPR006029">
    <property type="entry name" value="Neurotrans-gated_channel_TM"/>
</dbReference>
<evidence type="ECO:0000313" key="8">
    <source>
        <dbReference type="EMBL" id="KAK2160169.1"/>
    </source>
</evidence>
<evidence type="ECO:0000256" key="1">
    <source>
        <dbReference type="ARBA" id="ARBA00004141"/>
    </source>
</evidence>
<evidence type="ECO:0000256" key="3">
    <source>
        <dbReference type="ARBA" id="ARBA00022989"/>
    </source>
</evidence>
<feature type="transmembrane region" description="Helical" evidence="5">
    <location>
        <begin position="123"/>
        <end position="141"/>
    </location>
</feature>
<dbReference type="PANTHER" id="PTHR18945">
    <property type="entry name" value="NEUROTRANSMITTER GATED ION CHANNEL"/>
    <property type="match status" value="1"/>
</dbReference>
<gene>
    <name evidence="8" type="ORF">NP493_1665g00015</name>
</gene>
<accession>A0AAD9JW94</accession>
<protein>
    <submittedName>
        <fullName evidence="8">Uncharacterized protein</fullName>
    </submittedName>
</protein>
<dbReference type="InterPro" id="IPR038050">
    <property type="entry name" value="Neuro_actylchol_rec"/>
</dbReference>
<dbReference type="GO" id="GO:0016020">
    <property type="term" value="C:membrane"/>
    <property type="evidence" value="ECO:0007669"/>
    <property type="project" value="UniProtKB-SubCell"/>
</dbReference>
<evidence type="ECO:0000259" key="7">
    <source>
        <dbReference type="Pfam" id="PF02932"/>
    </source>
</evidence>
<evidence type="ECO:0000259" key="6">
    <source>
        <dbReference type="Pfam" id="PF02931"/>
    </source>
</evidence>
<evidence type="ECO:0000256" key="4">
    <source>
        <dbReference type="ARBA" id="ARBA00023136"/>
    </source>
</evidence>
<dbReference type="InterPro" id="IPR018000">
    <property type="entry name" value="Neurotransmitter_ion_chnl_CS"/>
</dbReference>
<dbReference type="AlphaFoldDB" id="A0AAD9JW94"/>
<dbReference type="Pfam" id="PF02932">
    <property type="entry name" value="Neur_chan_memb"/>
    <property type="match status" value="1"/>
</dbReference>
<organism evidence="8 9">
    <name type="scientific">Ridgeia piscesae</name>
    <name type="common">Tubeworm</name>
    <dbReference type="NCBI Taxonomy" id="27915"/>
    <lineage>
        <taxon>Eukaryota</taxon>
        <taxon>Metazoa</taxon>
        <taxon>Spiralia</taxon>
        <taxon>Lophotrochozoa</taxon>
        <taxon>Annelida</taxon>
        <taxon>Polychaeta</taxon>
        <taxon>Sedentaria</taxon>
        <taxon>Canalipalpata</taxon>
        <taxon>Sabellida</taxon>
        <taxon>Siboglinidae</taxon>
        <taxon>Ridgeia</taxon>
    </lineage>
</organism>
<keyword evidence="4 5" id="KW-0472">Membrane</keyword>
<dbReference type="Proteomes" id="UP001209878">
    <property type="component" value="Unassembled WGS sequence"/>
</dbReference>
<reference evidence="8" key="1">
    <citation type="journal article" date="2023" name="Mol. Biol. Evol.">
        <title>Third-Generation Sequencing Reveals the Adaptive Role of the Epigenome in Three Deep-Sea Polychaetes.</title>
        <authorList>
            <person name="Perez M."/>
            <person name="Aroh O."/>
            <person name="Sun Y."/>
            <person name="Lan Y."/>
            <person name="Juniper S.K."/>
            <person name="Young C.R."/>
            <person name="Angers B."/>
            <person name="Qian P.Y."/>
        </authorList>
    </citation>
    <scope>NUCLEOTIDE SEQUENCE</scope>
    <source>
        <strain evidence="8">R07B-5</strain>
    </source>
</reference>
<dbReference type="Gene3D" id="2.70.170.10">
    <property type="entry name" value="Neurotransmitter-gated ion-channel ligand-binding domain"/>
    <property type="match status" value="1"/>
</dbReference>
<proteinExistence type="predicted"/>
<comment type="subcellular location">
    <subcellularLocation>
        <location evidence="1">Membrane</location>
        <topology evidence="1">Multi-pass membrane protein</topology>
    </subcellularLocation>
</comment>
<comment type="caution">
    <text evidence="8">The sequence shown here is derived from an EMBL/GenBank/DDBJ whole genome shotgun (WGS) entry which is preliminary data.</text>
</comment>
<keyword evidence="3 5" id="KW-1133">Transmembrane helix</keyword>
<dbReference type="Gene3D" id="1.20.58.390">
    <property type="entry name" value="Neurotransmitter-gated ion-channel transmembrane domain"/>
    <property type="match status" value="1"/>
</dbReference>
<name>A0AAD9JW94_RIDPI</name>
<evidence type="ECO:0000256" key="2">
    <source>
        <dbReference type="ARBA" id="ARBA00022692"/>
    </source>
</evidence>
<dbReference type="CDD" id="cd19051">
    <property type="entry name" value="LGIC_TM_cation"/>
    <property type="match status" value="1"/>
</dbReference>
<dbReference type="InterPro" id="IPR006202">
    <property type="entry name" value="Neur_chan_lig-bd"/>
</dbReference>
<dbReference type="Pfam" id="PF02931">
    <property type="entry name" value="Neur_chan_LBD"/>
    <property type="match status" value="1"/>
</dbReference>
<keyword evidence="9" id="KW-1185">Reference proteome</keyword>
<dbReference type="SUPFAM" id="SSF63712">
    <property type="entry name" value="Nicotinic receptor ligand binding domain-like"/>
    <property type="match status" value="1"/>
</dbReference>
<feature type="domain" description="Neurotransmitter-gated ion-channel ligand-binding" evidence="6">
    <location>
        <begin position="1"/>
        <end position="91"/>
    </location>
</feature>
<dbReference type="GO" id="GO:0004888">
    <property type="term" value="F:transmembrane signaling receptor activity"/>
    <property type="evidence" value="ECO:0007669"/>
    <property type="project" value="InterPro"/>
</dbReference>